<evidence type="ECO:0000256" key="1">
    <source>
        <dbReference type="SAM" id="MobiDB-lite"/>
    </source>
</evidence>
<dbReference type="AlphaFoldDB" id="A0A2B7ZJF4"/>
<dbReference type="STRING" id="73230.A0A2B7ZJF4"/>
<comment type="caution">
    <text evidence="2">The sequence shown here is derived from an EMBL/GenBank/DDBJ whole genome shotgun (WGS) entry which is preliminary data.</text>
</comment>
<organism evidence="2 3">
    <name type="scientific">[Emmonsia] crescens</name>
    <dbReference type="NCBI Taxonomy" id="73230"/>
    <lineage>
        <taxon>Eukaryota</taxon>
        <taxon>Fungi</taxon>
        <taxon>Dikarya</taxon>
        <taxon>Ascomycota</taxon>
        <taxon>Pezizomycotina</taxon>
        <taxon>Eurotiomycetes</taxon>
        <taxon>Eurotiomycetidae</taxon>
        <taxon>Onygenales</taxon>
        <taxon>Ajellomycetaceae</taxon>
        <taxon>Emergomyces</taxon>
    </lineage>
</organism>
<keyword evidence="3" id="KW-1185">Reference proteome</keyword>
<feature type="region of interest" description="Disordered" evidence="1">
    <location>
        <begin position="31"/>
        <end position="58"/>
    </location>
</feature>
<evidence type="ECO:0000313" key="2">
    <source>
        <dbReference type="EMBL" id="PGH32957.1"/>
    </source>
</evidence>
<accession>A0A2B7ZJF4</accession>
<dbReference type="EMBL" id="PDND01000076">
    <property type="protein sequence ID" value="PGH32957.1"/>
    <property type="molecule type" value="Genomic_DNA"/>
</dbReference>
<feature type="compositionally biased region" description="Low complexity" evidence="1">
    <location>
        <begin position="232"/>
        <end position="254"/>
    </location>
</feature>
<feature type="region of interest" description="Disordered" evidence="1">
    <location>
        <begin position="221"/>
        <end position="254"/>
    </location>
</feature>
<gene>
    <name evidence="2" type="ORF">GX50_04239</name>
</gene>
<proteinExistence type="predicted"/>
<name>A0A2B7ZJF4_9EURO</name>
<dbReference type="VEuPathDB" id="FungiDB:EMCG_05859"/>
<evidence type="ECO:0008006" key="4">
    <source>
        <dbReference type="Google" id="ProtNLM"/>
    </source>
</evidence>
<dbReference type="Proteomes" id="UP000226031">
    <property type="component" value="Unassembled WGS sequence"/>
</dbReference>
<reference evidence="2 3" key="1">
    <citation type="submission" date="2017-10" db="EMBL/GenBank/DDBJ databases">
        <title>Comparative genomics in systemic dimorphic fungi from Ajellomycetaceae.</title>
        <authorList>
            <person name="Munoz J.F."/>
            <person name="Mcewen J.G."/>
            <person name="Clay O.K."/>
            <person name="Cuomo C.A."/>
        </authorList>
    </citation>
    <scope>NUCLEOTIDE SEQUENCE [LARGE SCALE GENOMIC DNA]</scope>
    <source>
        <strain evidence="2 3">UAMH4076</strain>
    </source>
</reference>
<evidence type="ECO:0000313" key="3">
    <source>
        <dbReference type="Proteomes" id="UP000226031"/>
    </source>
</evidence>
<protein>
    <recommendedName>
        <fullName evidence="4">Vegetative cell wall protein gp1</fullName>
    </recommendedName>
</protein>
<sequence>MYQYSAQPPPGWSTYDYPTTSPPHYPYYPSNFTSPHVSPRTKRHSHRASYSAAKEPAGGWHAPPPGYASYYDPVHGYSSPPRKHEKVSAVYGESHYGPTSGPAHRRSSMPTGDPFYYHHPTSPWRSQKRPFFTDVVDDAFDTPHSSSYVPPYVSHGAWGGTTAATARRRRRFGDPRMSAAAAAAAAAGRSTAEYQFYREAKPTTTDQSFFYYNQVPVYDETDSPKRSRARRASTSTRTPQKPKPSTTAAAAAAAATAAAPKHAKATEVDAIRMGIPEGYSIKNWDPSEEPILLLGSVFDANSLGKWIYDWTVFHHGASAPMADVAGDLWLLLIKLAGKVKRAQECGPRIRNTEAREMVEDFLESGERLWHRFEKLLKACEHFMWKAAKRESGKGGPLMMGRNAGCEFVDSIFGRDRELENTEKLMNSVRLWDMRFDANCDEILRRPSAV</sequence>